<feature type="domain" description="YdhG-like" evidence="1">
    <location>
        <begin position="19"/>
        <end position="110"/>
    </location>
</feature>
<dbReference type="Proteomes" id="UP000541033">
    <property type="component" value="Unassembled WGS sequence"/>
</dbReference>
<dbReference type="Gene3D" id="3.90.1150.200">
    <property type="match status" value="1"/>
</dbReference>
<comment type="caution">
    <text evidence="2">The sequence shown here is derived from an EMBL/GenBank/DDBJ whole genome shotgun (WGS) entry which is preliminary data.</text>
</comment>
<dbReference type="EMBL" id="JAAMOX010000004">
    <property type="protein sequence ID" value="NIH55348.1"/>
    <property type="molecule type" value="Genomic_DNA"/>
</dbReference>
<keyword evidence="3" id="KW-1185">Reference proteome</keyword>
<evidence type="ECO:0000313" key="2">
    <source>
        <dbReference type="EMBL" id="NIH55348.1"/>
    </source>
</evidence>
<dbReference type="InterPro" id="IPR014922">
    <property type="entry name" value="YdhG-like"/>
</dbReference>
<evidence type="ECO:0000259" key="1">
    <source>
        <dbReference type="Pfam" id="PF08818"/>
    </source>
</evidence>
<reference evidence="2 3" key="1">
    <citation type="submission" date="2020-02" db="EMBL/GenBank/DDBJ databases">
        <title>Sequencing the genomes of 1000 actinobacteria strains.</title>
        <authorList>
            <person name="Klenk H.-P."/>
        </authorList>
    </citation>
    <scope>NUCLEOTIDE SEQUENCE [LARGE SCALE GENOMIC DNA]</scope>
    <source>
        <strain evidence="2 3">DSM 27960</strain>
    </source>
</reference>
<gene>
    <name evidence="2" type="ORF">FHX76_003269</name>
</gene>
<organism evidence="2 3">
    <name type="scientific">Lysinibacter cavernae</name>
    <dbReference type="NCBI Taxonomy" id="1640652"/>
    <lineage>
        <taxon>Bacteria</taxon>
        <taxon>Bacillati</taxon>
        <taxon>Actinomycetota</taxon>
        <taxon>Actinomycetes</taxon>
        <taxon>Micrococcales</taxon>
        <taxon>Microbacteriaceae</taxon>
        <taxon>Lysinibacter</taxon>
    </lineage>
</organism>
<dbReference type="SUPFAM" id="SSF159888">
    <property type="entry name" value="YdhG-like"/>
    <property type="match status" value="1"/>
</dbReference>
<sequence>MPDQTDVTDYIAAAAEPERSLLAELYNRARELAPGATEGTSYGMPALRYRSRPLISIVTLKQGLALYPFSSTVVSSVADDLVGFAVTKGGFRFSVDQPVPKSVFDRVVRRRRAEIEAAVSG</sequence>
<dbReference type="RefSeq" id="WP_167152466.1">
    <property type="nucleotide sequence ID" value="NZ_JAAMOX010000004.1"/>
</dbReference>
<dbReference type="AlphaFoldDB" id="A0A7X5R474"/>
<dbReference type="Pfam" id="PF08818">
    <property type="entry name" value="DUF1801"/>
    <property type="match status" value="1"/>
</dbReference>
<accession>A0A7X5R474</accession>
<evidence type="ECO:0000313" key="3">
    <source>
        <dbReference type="Proteomes" id="UP000541033"/>
    </source>
</evidence>
<name>A0A7X5R474_9MICO</name>
<proteinExistence type="predicted"/>
<protein>
    <submittedName>
        <fullName evidence="2">Uncharacterized protein YdhG (YjbR/CyaY superfamily)</fullName>
    </submittedName>
</protein>